<dbReference type="EMBL" id="CAJVPT010023367">
    <property type="protein sequence ID" value="CAG8664985.1"/>
    <property type="molecule type" value="Genomic_DNA"/>
</dbReference>
<protein>
    <submittedName>
        <fullName evidence="1">287_t:CDS:1</fullName>
    </submittedName>
</protein>
<name>A0ACA9NMS5_9GLOM</name>
<keyword evidence="2" id="KW-1185">Reference proteome</keyword>
<dbReference type="Proteomes" id="UP000789525">
    <property type="component" value="Unassembled WGS sequence"/>
</dbReference>
<comment type="caution">
    <text evidence="1">The sequence shown here is derived from an EMBL/GenBank/DDBJ whole genome shotgun (WGS) entry which is preliminary data.</text>
</comment>
<evidence type="ECO:0000313" key="1">
    <source>
        <dbReference type="EMBL" id="CAG8664985.1"/>
    </source>
</evidence>
<organism evidence="1 2">
    <name type="scientific">Acaulospora colombiana</name>
    <dbReference type="NCBI Taxonomy" id="27376"/>
    <lineage>
        <taxon>Eukaryota</taxon>
        <taxon>Fungi</taxon>
        <taxon>Fungi incertae sedis</taxon>
        <taxon>Mucoromycota</taxon>
        <taxon>Glomeromycotina</taxon>
        <taxon>Glomeromycetes</taxon>
        <taxon>Diversisporales</taxon>
        <taxon>Acaulosporaceae</taxon>
        <taxon>Acaulospora</taxon>
    </lineage>
</organism>
<sequence>MIFDPIQRWMRTVVHTPDMAAARRERISGIKSVSWGSDREQLCCTVWFVVVVVRAKQFCSRQPLTSLTNLNNKHGQINRIVTCSTNDDHENASTSLLPLAVCKLCSLIVVHLPEPAPAPLGLQLAMRLARQDQYVLSVCALTTLFWVEPVTAVAEVGDARSKTLIVRSEEQVASRFP</sequence>
<proteinExistence type="predicted"/>
<accession>A0ACA9NMS5</accession>
<gene>
    <name evidence="1" type="ORF">ACOLOM_LOCUS8726</name>
</gene>
<evidence type="ECO:0000313" key="2">
    <source>
        <dbReference type="Proteomes" id="UP000789525"/>
    </source>
</evidence>
<reference evidence="1" key="1">
    <citation type="submission" date="2021-06" db="EMBL/GenBank/DDBJ databases">
        <authorList>
            <person name="Kallberg Y."/>
            <person name="Tangrot J."/>
            <person name="Rosling A."/>
        </authorList>
    </citation>
    <scope>NUCLEOTIDE SEQUENCE</scope>
    <source>
        <strain evidence="1">CL356</strain>
    </source>
</reference>